<dbReference type="PROSITE" id="PS50970">
    <property type="entry name" value="HCY"/>
    <property type="match status" value="1"/>
</dbReference>
<dbReference type="Gene3D" id="3.20.20.330">
    <property type="entry name" value="Homocysteine-binding-like domain"/>
    <property type="match status" value="1"/>
</dbReference>
<evidence type="ECO:0000259" key="7">
    <source>
        <dbReference type="PROSITE" id="PS50970"/>
    </source>
</evidence>
<dbReference type="InterPro" id="IPR036589">
    <property type="entry name" value="HCY_dom_sf"/>
</dbReference>
<evidence type="ECO:0000256" key="1">
    <source>
        <dbReference type="ARBA" id="ARBA00022603"/>
    </source>
</evidence>
<evidence type="ECO:0000256" key="3">
    <source>
        <dbReference type="ARBA" id="ARBA00022723"/>
    </source>
</evidence>
<keyword evidence="9" id="KW-1185">Reference proteome</keyword>
<gene>
    <name evidence="8" type="ORF">OESDEN_04794</name>
</gene>
<sequence>MLIQKAVSLLTETSSTYCPKKDRRIWGAIGSYATCFRGQAAEYTGSYVDNSPPNEILKTLTDYHKEQIKAVVAAGLNNLLFETVSSLLEAQAISDALRICGFEDVKAVVSFTCKKNGNAVRHGEPFSEVVKLVLENPKVVGFGINCTHPAAITPLLESVQSLVSDKEVFIYPNSGQHEQEPGEEDPLKIILRSIEKWIHLGATVIGGCCGLGADNIQEIRKKVDSLYPDT</sequence>
<dbReference type="GO" id="GO:0008898">
    <property type="term" value="F:S-adenosylmethionine-homocysteine S-methyltransferase activity"/>
    <property type="evidence" value="ECO:0007669"/>
    <property type="project" value="TreeGrafter"/>
</dbReference>
<feature type="binding site" evidence="6">
    <location>
        <position position="209"/>
    </location>
    <ligand>
        <name>Zn(2+)</name>
        <dbReference type="ChEBI" id="CHEBI:29105"/>
    </ligand>
</feature>
<dbReference type="GO" id="GO:0033528">
    <property type="term" value="P:S-methylmethionine cycle"/>
    <property type="evidence" value="ECO:0007669"/>
    <property type="project" value="TreeGrafter"/>
</dbReference>
<dbReference type="GO" id="GO:0046872">
    <property type="term" value="F:metal ion binding"/>
    <property type="evidence" value="ECO:0007669"/>
    <property type="project" value="UniProtKB-KW"/>
</dbReference>
<protein>
    <submittedName>
        <fullName evidence="8">Homocysteine S-methyltransferase</fullName>
    </submittedName>
</protein>
<feature type="binding site" evidence="6">
    <location>
        <position position="146"/>
    </location>
    <ligand>
        <name>Zn(2+)</name>
        <dbReference type="ChEBI" id="CHEBI:29105"/>
    </ligand>
</feature>
<keyword evidence="2 6" id="KW-0808">Transferase</keyword>
<evidence type="ECO:0000256" key="2">
    <source>
        <dbReference type="ARBA" id="ARBA00022679"/>
    </source>
</evidence>
<dbReference type="InterPro" id="IPR051486">
    <property type="entry name" value="Hcy_S-methyltransferase"/>
</dbReference>
<comment type="pathway">
    <text evidence="5">Amino-acid biosynthesis; L-methionine biosynthesis via de novo pathway.</text>
</comment>
<dbReference type="InterPro" id="IPR003726">
    <property type="entry name" value="HCY_dom"/>
</dbReference>
<dbReference type="OrthoDB" id="261426at2759"/>
<evidence type="ECO:0000256" key="5">
    <source>
        <dbReference type="ARBA" id="ARBA00034478"/>
    </source>
</evidence>
<dbReference type="Pfam" id="PF02574">
    <property type="entry name" value="S-methyl_trans"/>
    <property type="match status" value="1"/>
</dbReference>
<keyword evidence="4 6" id="KW-0862">Zinc</keyword>
<accession>A0A0B1THH1</accession>
<dbReference type="GO" id="GO:0032259">
    <property type="term" value="P:methylation"/>
    <property type="evidence" value="ECO:0007669"/>
    <property type="project" value="UniProtKB-KW"/>
</dbReference>
<dbReference type="SUPFAM" id="SSF82282">
    <property type="entry name" value="Homocysteine S-methyltransferase"/>
    <property type="match status" value="1"/>
</dbReference>
<feature type="domain" description="Hcy-binding" evidence="7">
    <location>
        <begin position="1"/>
        <end position="223"/>
    </location>
</feature>
<dbReference type="EMBL" id="KN550022">
    <property type="protein sequence ID" value="KHJ95262.1"/>
    <property type="molecule type" value="Genomic_DNA"/>
</dbReference>
<keyword evidence="1 6" id="KW-0489">Methyltransferase</keyword>
<dbReference type="PANTHER" id="PTHR46015">
    <property type="entry name" value="ZGC:172121"/>
    <property type="match status" value="1"/>
</dbReference>
<dbReference type="GO" id="GO:0009086">
    <property type="term" value="P:methionine biosynthetic process"/>
    <property type="evidence" value="ECO:0007669"/>
    <property type="project" value="TreeGrafter"/>
</dbReference>
<evidence type="ECO:0000256" key="6">
    <source>
        <dbReference type="PROSITE-ProRule" id="PRU00333"/>
    </source>
</evidence>
<dbReference type="PANTHER" id="PTHR46015:SF1">
    <property type="entry name" value="HOMOCYSTEINE S-METHYLTRANSFERASE-LIKE ISOFORM 1"/>
    <property type="match status" value="1"/>
</dbReference>
<name>A0A0B1THH1_OESDE</name>
<organism evidence="8 9">
    <name type="scientific">Oesophagostomum dentatum</name>
    <name type="common">Nodular worm</name>
    <dbReference type="NCBI Taxonomy" id="61180"/>
    <lineage>
        <taxon>Eukaryota</taxon>
        <taxon>Metazoa</taxon>
        <taxon>Ecdysozoa</taxon>
        <taxon>Nematoda</taxon>
        <taxon>Chromadorea</taxon>
        <taxon>Rhabditida</taxon>
        <taxon>Rhabditina</taxon>
        <taxon>Rhabditomorpha</taxon>
        <taxon>Strongyloidea</taxon>
        <taxon>Strongylidae</taxon>
        <taxon>Oesophagostomum</taxon>
    </lineage>
</organism>
<dbReference type="Proteomes" id="UP000053660">
    <property type="component" value="Unassembled WGS sequence"/>
</dbReference>
<dbReference type="AlphaFoldDB" id="A0A0B1THH1"/>
<evidence type="ECO:0000313" key="8">
    <source>
        <dbReference type="EMBL" id="KHJ95262.1"/>
    </source>
</evidence>
<reference evidence="8 9" key="1">
    <citation type="submission" date="2014-03" db="EMBL/GenBank/DDBJ databases">
        <title>Draft genome of the hookworm Oesophagostomum dentatum.</title>
        <authorList>
            <person name="Mitreva M."/>
        </authorList>
    </citation>
    <scope>NUCLEOTIDE SEQUENCE [LARGE SCALE GENOMIC DNA]</scope>
    <source>
        <strain evidence="8 9">OD-Hann</strain>
    </source>
</reference>
<evidence type="ECO:0000256" key="4">
    <source>
        <dbReference type="ARBA" id="ARBA00022833"/>
    </source>
</evidence>
<proteinExistence type="predicted"/>
<evidence type="ECO:0000313" key="9">
    <source>
        <dbReference type="Proteomes" id="UP000053660"/>
    </source>
</evidence>
<comment type="cofactor">
    <cofactor evidence="6">
        <name>Zn(2+)</name>
        <dbReference type="ChEBI" id="CHEBI:29105"/>
    </cofactor>
</comment>
<feature type="binding site" evidence="6">
    <location>
        <position position="208"/>
    </location>
    <ligand>
        <name>Zn(2+)</name>
        <dbReference type="ChEBI" id="CHEBI:29105"/>
    </ligand>
</feature>
<keyword evidence="3 6" id="KW-0479">Metal-binding</keyword>